<dbReference type="AlphaFoldDB" id="A0A9P4HW63"/>
<evidence type="ECO:0000313" key="7">
    <source>
        <dbReference type="Proteomes" id="UP000799776"/>
    </source>
</evidence>
<feature type="compositionally biased region" description="Basic and acidic residues" evidence="3">
    <location>
        <begin position="180"/>
        <end position="200"/>
    </location>
</feature>
<feature type="compositionally biased region" description="Acidic residues" evidence="3">
    <location>
        <begin position="642"/>
        <end position="656"/>
    </location>
</feature>
<dbReference type="PRINTS" id="PR00503">
    <property type="entry name" value="BROMODOMAIN"/>
</dbReference>
<dbReference type="Proteomes" id="UP000799776">
    <property type="component" value="Unassembled WGS sequence"/>
</dbReference>
<proteinExistence type="predicted"/>
<feature type="region of interest" description="Disordered" evidence="3">
    <location>
        <begin position="425"/>
        <end position="515"/>
    </location>
</feature>
<dbReference type="PROSITE" id="PS00633">
    <property type="entry name" value="BROMODOMAIN_1"/>
    <property type="match status" value="1"/>
</dbReference>
<feature type="compositionally biased region" description="Polar residues" evidence="3">
    <location>
        <begin position="266"/>
        <end position="291"/>
    </location>
</feature>
<dbReference type="PROSITE" id="PS50014">
    <property type="entry name" value="BROMODOMAIN_2"/>
    <property type="match status" value="2"/>
</dbReference>
<dbReference type="PROSITE" id="PS51525">
    <property type="entry name" value="NET"/>
    <property type="match status" value="1"/>
</dbReference>
<dbReference type="InterPro" id="IPR027353">
    <property type="entry name" value="NET_dom"/>
</dbReference>
<dbReference type="EMBL" id="ML978713">
    <property type="protein sequence ID" value="KAF2090291.1"/>
    <property type="molecule type" value="Genomic_DNA"/>
</dbReference>
<accession>A0A9P4HW63</accession>
<dbReference type="Pfam" id="PF17035">
    <property type="entry name" value="BET"/>
    <property type="match status" value="1"/>
</dbReference>
<comment type="caution">
    <text evidence="6">The sequence shown here is derived from an EMBL/GenBank/DDBJ whole genome shotgun (WGS) entry which is preliminary data.</text>
</comment>
<dbReference type="CDD" id="cd05500">
    <property type="entry name" value="Bromo_BDF1_2_I"/>
    <property type="match status" value="1"/>
</dbReference>
<dbReference type="InterPro" id="IPR018359">
    <property type="entry name" value="Bromodomain_CS"/>
</dbReference>
<feature type="domain" description="Bromo" evidence="4">
    <location>
        <begin position="533"/>
        <end position="605"/>
    </location>
</feature>
<feature type="compositionally biased region" description="Basic residues" evidence="3">
    <location>
        <begin position="679"/>
        <end position="706"/>
    </location>
</feature>
<dbReference type="InterPro" id="IPR001487">
    <property type="entry name" value="Bromodomain"/>
</dbReference>
<gene>
    <name evidence="6" type="ORF">K490DRAFT_35871</name>
</gene>
<protein>
    <submittedName>
        <fullName evidence="6">Bromodomain-containing protein</fullName>
    </submittedName>
</protein>
<name>A0A9P4HW63_9PEZI</name>
<dbReference type="SMART" id="SM00297">
    <property type="entry name" value="BROMO"/>
    <property type="match status" value="2"/>
</dbReference>
<dbReference type="OrthoDB" id="784962at2759"/>
<evidence type="ECO:0000259" key="4">
    <source>
        <dbReference type="PROSITE" id="PS50014"/>
    </source>
</evidence>
<keyword evidence="1 2" id="KW-0103">Bromodomain</keyword>
<dbReference type="InterPro" id="IPR038336">
    <property type="entry name" value="NET_sf"/>
</dbReference>
<feature type="domain" description="Bromo" evidence="4">
    <location>
        <begin position="334"/>
        <end position="406"/>
    </location>
</feature>
<dbReference type="Gene3D" id="1.20.1270.220">
    <property type="match status" value="1"/>
</dbReference>
<feature type="region of interest" description="Disordered" evidence="3">
    <location>
        <begin position="629"/>
        <end position="661"/>
    </location>
</feature>
<organism evidence="6 7">
    <name type="scientific">Saccharata proteae CBS 121410</name>
    <dbReference type="NCBI Taxonomy" id="1314787"/>
    <lineage>
        <taxon>Eukaryota</taxon>
        <taxon>Fungi</taxon>
        <taxon>Dikarya</taxon>
        <taxon>Ascomycota</taxon>
        <taxon>Pezizomycotina</taxon>
        <taxon>Dothideomycetes</taxon>
        <taxon>Dothideomycetes incertae sedis</taxon>
        <taxon>Botryosphaeriales</taxon>
        <taxon>Saccharataceae</taxon>
        <taxon>Saccharata</taxon>
    </lineage>
</organism>
<evidence type="ECO:0000259" key="5">
    <source>
        <dbReference type="PROSITE" id="PS51525"/>
    </source>
</evidence>
<dbReference type="CDD" id="cd05499">
    <property type="entry name" value="Bromo_BDF1_2_II"/>
    <property type="match status" value="1"/>
</dbReference>
<feature type="domain" description="NET" evidence="5">
    <location>
        <begin position="711"/>
        <end position="793"/>
    </location>
</feature>
<keyword evidence="7" id="KW-1185">Reference proteome</keyword>
<dbReference type="Pfam" id="PF00439">
    <property type="entry name" value="Bromodomain"/>
    <property type="match status" value="2"/>
</dbReference>
<feature type="compositionally biased region" description="Acidic residues" evidence="3">
    <location>
        <begin position="858"/>
        <end position="871"/>
    </location>
</feature>
<feature type="compositionally biased region" description="Basic and acidic residues" evidence="3">
    <location>
        <begin position="480"/>
        <end position="500"/>
    </location>
</feature>
<sequence length="871" mass="95162">MAVMTEPAMDNASPEQFKQPILPADPPASDGHTNGTESHTEDLTAASAANAEAHLTNGQHEINGDAIATELPATEPLTNMTSDVAPAASLFGDPSADATSLPPAPDNLATTSQPPAIEPAISDLRDQTIAPRSENAEQPDSAEHNATSNETTDTKESEAQSGDAMDTAADAQAPGAETDLVDRTAAEAAKEATDVAKTDEPTESVPPPPPAQSSLDHPAAATDETSQPQTAPAVADTDMPDAPSARVRPREEDDDMEPQAKRAKTDSSASPPRDQASPSKDQASQSTGQETQPKDEESKQPDAPASDAGPKKYDDREMTNAQHKFLLDRVRGAKKTKPAVPFLYPVDPVALNIPTYPQIVPKPMDLGTIENRLKNKAYTSVDNFMADFYLMIDNCLTFNGPQHPVTQSAWNLQLWFERGMHTMPERTAAAAEQPKKKKLSAPSTSNGNKARRESRVAHSPPTNAPAAVPFALQADGTPIIRRDSSTGDGRPKREIHRPPPRDLPYSNPRPKNKKSQLELKFAEQVVTELFKPKYMAFAFPFYSPVDPVALNIPQYLKIIKKPMDLGTIQSRLKNGEYSSAKDVKSDIELMLHNCYKFNPETDDVHRMGKQVDAVYRKLWQEKQKWLDDHLPVSENHSPATSDLEEDESEEEDDEEEIRQRQEQIAQQIMALTQEQLALQKKRNSPAGVKKKSAKTAKTAGKTKKVISKPAPPAKKKKQRAITFEEKRLISETIGSLAEREMARAVQIIRNGVPELQAVNDDELELDIDAIPNDVLHDLLKYIRTIAPSAMPAPQDDDYEPPSRSNKPASSHPRKNKPMGKDEQEAAIAAVRRQLQGFTQGSSDDQSPEPAAPAHQAESSDEDSSEAESEEE</sequence>
<feature type="region of interest" description="Disordered" evidence="3">
    <location>
        <begin position="1"/>
        <end position="317"/>
    </location>
</feature>
<dbReference type="InterPro" id="IPR036427">
    <property type="entry name" value="Bromodomain-like_sf"/>
</dbReference>
<dbReference type="GO" id="GO:0006338">
    <property type="term" value="P:chromatin remodeling"/>
    <property type="evidence" value="ECO:0007669"/>
    <property type="project" value="TreeGrafter"/>
</dbReference>
<evidence type="ECO:0000256" key="1">
    <source>
        <dbReference type="ARBA" id="ARBA00023117"/>
    </source>
</evidence>
<feature type="compositionally biased region" description="Polar residues" evidence="3">
    <location>
        <begin position="835"/>
        <end position="844"/>
    </location>
</feature>
<evidence type="ECO:0000313" key="6">
    <source>
        <dbReference type="EMBL" id="KAF2090291.1"/>
    </source>
</evidence>
<dbReference type="SUPFAM" id="SSF47370">
    <property type="entry name" value="Bromodomain"/>
    <property type="match status" value="2"/>
</dbReference>
<dbReference type="GO" id="GO:0000785">
    <property type="term" value="C:chromatin"/>
    <property type="evidence" value="ECO:0007669"/>
    <property type="project" value="TreeGrafter"/>
</dbReference>
<dbReference type="GO" id="GO:0005634">
    <property type="term" value="C:nucleus"/>
    <property type="evidence" value="ECO:0007669"/>
    <property type="project" value="TreeGrafter"/>
</dbReference>
<evidence type="ECO:0000256" key="2">
    <source>
        <dbReference type="PROSITE-ProRule" id="PRU00035"/>
    </source>
</evidence>
<dbReference type="Gene3D" id="1.20.920.10">
    <property type="entry name" value="Bromodomain-like"/>
    <property type="match status" value="2"/>
</dbReference>
<feature type="region of interest" description="Disordered" evidence="3">
    <location>
        <begin position="677"/>
        <end position="719"/>
    </location>
</feature>
<feature type="region of interest" description="Disordered" evidence="3">
    <location>
        <begin position="786"/>
        <end position="871"/>
    </location>
</feature>
<dbReference type="PANTHER" id="PTHR22880:SF225">
    <property type="entry name" value="BROMODOMAIN-CONTAINING PROTEIN BET-1-RELATED"/>
    <property type="match status" value="1"/>
</dbReference>
<dbReference type="GO" id="GO:0006355">
    <property type="term" value="P:regulation of DNA-templated transcription"/>
    <property type="evidence" value="ECO:0007669"/>
    <property type="project" value="TreeGrafter"/>
</dbReference>
<evidence type="ECO:0000256" key="3">
    <source>
        <dbReference type="SAM" id="MobiDB-lite"/>
    </source>
</evidence>
<reference evidence="6" key="1">
    <citation type="journal article" date="2020" name="Stud. Mycol.">
        <title>101 Dothideomycetes genomes: a test case for predicting lifestyles and emergence of pathogens.</title>
        <authorList>
            <person name="Haridas S."/>
            <person name="Albert R."/>
            <person name="Binder M."/>
            <person name="Bloem J."/>
            <person name="Labutti K."/>
            <person name="Salamov A."/>
            <person name="Andreopoulos B."/>
            <person name="Baker S."/>
            <person name="Barry K."/>
            <person name="Bills G."/>
            <person name="Bluhm B."/>
            <person name="Cannon C."/>
            <person name="Castanera R."/>
            <person name="Culley D."/>
            <person name="Daum C."/>
            <person name="Ezra D."/>
            <person name="Gonzalez J."/>
            <person name="Henrissat B."/>
            <person name="Kuo A."/>
            <person name="Liang C."/>
            <person name="Lipzen A."/>
            <person name="Lutzoni F."/>
            <person name="Magnuson J."/>
            <person name="Mondo S."/>
            <person name="Nolan M."/>
            <person name="Ohm R."/>
            <person name="Pangilinan J."/>
            <person name="Park H.-J."/>
            <person name="Ramirez L."/>
            <person name="Alfaro M."/>
            <person name="Sun H."/>
            <person name="Tritt A."/>
            <person name="Yoshinaga Y."/>
            <person name="Zwiers L.-H."/>
            <person name="Turgeon B."/>
            <person name="Goodwin S."/>
            <person name="Spatafora J."/>
            <person name="Crous P."/>
            <person name="Grigoriev I."/>
        </authorList>
    </citation>
    <scope>NUCLEOTIDE SEQUENCE</scope>
    <source>
        <strain evidence="6">CBS 121410</strain>
    </source>
</reference>
<dbReference type="PANTHER" id="PTHR22880">
    <property type="entry name" value="FALZ-RELATED BROMODOMAIN-CONTAINING PROTEINS"/>
    <property type="match status" value="1"/>
</dbReference>
<dbReference type="InterPro" id="IPR050935">
    <property type="entry name" value="Bromo_chromatin_reader"/>
</dbReference>